<accession>A0A495QMM3</accession>
<protein>
    <submittedName>
        <fullName evidence="1">Uncharacterized protein</fullName>
    </submittedName>
</protein>
<comment type="caution">
    <text evidence="1">The sequence shown here is derived from an EMBL/GenBank/DDBJ whole genome shotgun (WGS) entry which is preliminary data.</text>
</comment>
<gene>
    <name evidence="1" type="ORF">BDK61_4794</name>
</gene>
<keyword evidence="2" id="KW-1185">Reference proteome</keyword>
<sequence>MVDFTRRQVLSQSVAAALGASVIGVASGEEVEETDTPGAPSVAGSLKRFSTTAFGAEVTGPFVFEDGGLLYSLQHPDEENPGEFGRAAVGYFSGFQFEFNGSNDDFPEVGVPDTENKQRQVRSAAGDYEILVQGREPINSGQARLGVVQTPDGTDITQENFAGTQYGGAATNPDCNQFVPSNDEGTEGYLFTNWENSPGCVSRVPISKGE</sequence>
<proteinExistence type="predicted"/>
<reference evidence="1 2" key="1">
    <citation type="submission" date="2018-10" db="EMBL/GenBank/DDBJ databases">
        <title>Genomic Encyclopedia of Archaeal and Bacterial Type Strains, Phase II (KMG-II): from individual species to whole genera.</title>
        <authorList>
            <person name="Goeker M."/>
        </authorList>
    </citation>
    <scope>NUCLEOTIDE SEQUENCE [LARGE SCALE GENOMIC DNA]</scope>
    <source>
        <strain evidence="1 2">DSM 11927</strain>
    </source>
</reference>
<name>A0A495QMM3_9EURY</name>
<organism evidence="1 2">
    <name type="scientific">Haloarcula quadrata</name>
    <dbReference type="NCBI Taxonomy" id="182779"/>
    <lineage>
        <taxon>Archaea</taxon>
        <taxon>Methanobacteriati</taxon>
        <taxon>Methanobacteriota</taxon>
        <taxon>Stenosarchaea group</taxon>
        <taxon>Halobacteria</taxon>
        <taxon>Halobacteriales</taxon>
        <taxon>Haloarculaceae</taxon>
        <taxon>Haloarcula</taxon>
    </lineage>
</organism>
<evidence type="ECO:0000313" key="1">
    <source>
        <dbReference type="EMBL" id="RKS74207.1"/>
    </source>
</evidence>
<feature type="non-terminal residue" evidence="1">
    <location>
        <position position="210"/>
    </location>
</feature>
<dbReference type="EMBL" id="RBWW01000005">
    <property type="protein sequence ID" value="RKS74207.1"/>
    <property type="molecule type" value="Genomic_DNA"/>
</dbReference>
<evidence type="ECO:0000313" key="2">
    <source>
        <dbReference type="Proteomes" id="UP000268233"/>
    </source>
</evidence>
<dbReference type="AlphaFoldDB" id="A0A495QMM3"/>
<dbReference type="Proteomes" id="UP000268233">
    <property type="component" value="Unassembled WGS sequence"/>
</dbReference>